<keyword evidence="5" id="KW-1133">Transmembrane helix</keyword>
<keyword evidence="2" id="KW-0732">Signal</keyword>
<dbReference type="SMART" id="SM00082">
    <property type="entry name" value="LRRCT"/>
    <property type="match status" value="1"/>
</dbReference>
<dbReference type="SMART" id="SM00369">
    <property type="entry name" value="LRR_TYP"/>
    <property type="match status" value="4"/>
</dbReference>
<dbReference type="InterPro" id="IPR003591">
    <property type="entry name" value="Leu-rich_rpt_typical-subtyp"/>
</dbReference>
<dbReference type="PANTHER" id="PTHR24364">
    <property type="entry name" value="LP06937P"/>
    <property type="match status" value="1"/>
</dbReference>
<dbReference type="EMBL" id="JAHGAV010000124">
    <property type="protein sequence ID" value="KAG6931339.1"/>
    <property type="molecule type" value="Genomic_DNA"/>
</dbReference>
<dbReference type="Pfam" id="PF13855">
    <property type="entry name" value="LRR_8"/>
    <property type="match status" value="2"/>
</dbReference>
<name>A0A8T1SQX0_CHESE</name>
<dbReference type="GO" id="GO:0090090">
    <property type="term" value="P:negative regulation of canonical Wnt signaling pathway"/>
    <property type="evidence" value="ECO:0007669"/>
    <property type="project" value="TreeGrafter"/>
</dbReference>
<feature type="domain" description="LRRCT" evidence="7">
    <location>
        <begin position="328"/>
        <end position="379"/>
    </location>
</feature>
<feature type="transmembrane region" description="Helical" evidence="5">
    <location>
        <begin position="392"/>
        <end position="412"/>
    </location>
</feature>
<comment type="caution">
    <text evidence="8">The sequence shown here is derived from an EMBL/GenBank/DDBJ whole genome shotgun (WGS) entry which is preliminary data.</text>
</comment>
<reference evidence="8 9" key="1">
    <citation type="journal article" date="2020" name="G3 (Bethesda)">
        <title>Draft Genome of the Common Snapping Turtle, Chelydra serpentina, a Model for Phenotypic Plasticity in Reptiles.</title>
        <authorList>
            <person name="Das D."/>
            <person name="Singh S.K."/>
            <person name="Bierstedt J."/>
            <person name="Erickson A."/>
            <person name="Galli G.L.J."/>
            <person name="Crossley D.A. 2nd"/>
            <person name="Rhen T."/>
        </authorList>
    </citation>
    <scope>NUCLEOTIDE SEQUENCE [LARGE SCALE GENOMIC DNA]</scope>
    <source>
        <strain evidence="8">KW</strain>
    </source>
</reference>
<evidence type="ECO:0000259" key="6">
    <source>
        <dbReference type="SMART" id="SM00013"/>
    </source>
</evidence>
<evidence type="ECO:0000256" key="5">
    <source>
        <dbReference type="SAM" id="Phobius"/>
    </source>
</evidence>
<evidence type="ECO:0000313" key="9">
    <source>
        <dbReference type="Proteomes" id="UP000765507"/>
    </source>
</evidence>
<keyword evidence="9" id="KW-1185">Reference proteome</keyword>
<keyword evidence="3" id="KW-0677">Repeat</keyword>
<proteinExistence type="predicted"/>
<dbReference type="FunFam" id="3.80.10.10:FF:000082">
    <property type="entry name" value="Leucine-rich repeat-containing 24"/>
    <property type="match status" value="1"/>
</dbReference>
<keyword evidence="5" id="KW-0812">Transmembrane</keyword>
<evidence type="ECO:0000313" key="8">
    <source>
        <dbReference type="EMBL" id="KAG6931339.1"/>
    </source>
</evidence>
<dbReference type="PANTHER" id="PTHR24364:SF17">
    <property type="entry name" value="TROPHOBLAST GLYCOPROTEIN"/>
    <property type="match status" value="1"/>
</dbReference>
<dbReference type="Gene3D" id="3.80.10.10">
    <property type="entry name" value="Ribonuclease Inhibitor"/>
    <property type="match status" value="1"/>
</dbReference>
<dbReference type="PRINTS" id="PR00019">
    <property type="entry name" value="LEURICHRPT"/>
</dbReference>
<protein>
    <submittedName>
        <fullName evidence="8">Trophoblast glycoprotein</fullName>
    </submittedName>
</protein>
<dbReference type="InterPro" id="IPR032675">
    <property type="entry name" value="LRR_dom_sf"/>
</dbReference>
<accession>A0A8T1SQX0</accession>
<dbReference type="InterPro" id="IPR000372">
    <property type="entry name" value="LRRNT"/>
</dbReference>
<keyword evidence="1" id="KW-0433">Leucine-rich repeat</keyword>
<dbReference type="GO" id="GO:0005886">
    <property type="term" value="C:plasma membrane"/>
    <property type="evidence" value="ECO:0007669"/>
    <property type="project" value="TreeGrafter"/>
</dbReference>
<evidence type="ECO:0000256" key="1">
    <source>
        <dbReference type="ARBA" id="ARBA00022614"/>
    </source>
</evidence>
<keyword evidence="5" id="KW-0472">Membrane</keyword>
<dbReference type="Proteomes" id="UP000765507">
    <property type="component" value="Unassembled WGS sequence"/>
</dbReference>
<evidence type="ECO:0000259" key="7">
    <source>
        <dbReference type="SMART" id="SM00082"/>
    </source>
</evidence>
<gene>
    <name evidence="8" type="ORF">G0U57_002063</name>
</gene>
<feature type="non-terminal residue" evidence="8">
    <location>
        <position position="1"/>
    </location>
</feature>
<feature type="domain" description="LRRNT" evidence="6">
    <location>
        <begin position="112"/>
        <end position="146"/>
    </location>
</feature>
<dbReference type="OrthoDB" id="8861968at2759"/>
<dbReference type="InterPro" id="IPR001611">
    <property type="entry name" value="Leu-rich_rpt"/>
</dbReference>
<evidence type="ECO:0000256" key="4">
    <source>
        <dbReference type="SAM" id="MobiDB-lite"/>
    </source>
</evidence>
<dbReference type="InterPro" id="IPR000483">
    <property type="entry name" value="Cys-rich_flank_reg_C"/>
</dbReference>
<evidence type="ECO:0000256" key="3">
    <source>
        <dbReference type="ARBA" id="ARBA00022737"/>
    </source>
</evidence>
<evidence type="ECO:0000256" key="2">
    <source>
        <dbReference type="ARBA" id="ARBA00022729"/>
    </source>
</evidence>
<dbReference type="InterPro" id="IPR052286">
    <property type="entry name" value="Wnt_signaling_inhibitor"/>
</dbReference>
<organism evidence="8 9">
    <name type="scientific">Chelydra serpentina</name>
    <name type="common">Snapping turtle</name>
    <name type="synonym">Testudo serpentina</name>
    <dbReference type="NCBI Taxonomy" id="8475"/>
    <lineage>
        <taxon>Eukaryota</taxon>
        <taxon>Metazoa</taxon>
        <taxon>Chordata</taxon>
        <taxon>Craniata</taxon>
        <taxon>Vertebrata</taxon>
        <taxon>Euteleostomi</taxon>
        <taxon>Archelosauria</taxon>
        <taxon>Testudinata</taxon>
        <taxon>Testudines</taxon>
        <taxon>Cryptodira</taxon>
        <taxon>Durocryptodira</taxon>
        <taxon>Americhelydia</taxon>
        <taxon>Chelydroidea</taxon>
        <taxon>Chelydridae</taxon>
        <taxon>Chelydra</taxon>
    </lineage>
</organism>
<dbReference type="SMART" id="SM00013">
    <property type="entry name" value="LRRNT"/>
    <property type="match status" value="1"/>
</dbReference>
<sequence>WRRGGAGFKGAGPRGSRYRGPGRGVKEAGWEEAVGRAAAGESPPRRPRPLPLNRVQPIVRSRRSPVGRGADSRPQRGDGVLEMSLREPPPASLGSWGLLLLSLLLAPLACRACPAPCECSEPARTVKCVLKELSAVPAEIPRYTRNLFITSNQIARISSQDFQGLPNLVTLSLANNRISAVESQAFSALPSLRYLDLSNNRLATIHPDAFNSRNNSIRELNLSRSFYNSSAIRPVAAAIVQGGFQSLSKLELTHNEIVYLPRGMFSSLCSLRHLDLRNNSLVDIKNSTFAGLDLEHLDLTLNALKTLRIEALDELGRQLRLRLFLRDNPFVCNCDIEDLVSWLNRSQQVADVEKLACVFPRHLQNTSLMDLAGAELGCHSSRHSKNTLQTSYVFLGVVLGIIGTVFLFVLYLNRKGIKTWVNSTRDACRNFMEEYRYRYEIDSDPRVTQVSTLDI</sequence>
<dbReference type="PROSITE" id="PS51450">
    <property type="entry name" value="LRR"/>
    <property type="match status" value="3"/>
</dbReference>
<feature type="region of interest" description="Disordered" evidence="4">
    <location>
        <begin position="1"/>
        <end position="81"/>
    </location>
</feature>
<dbReference type="SUPFAM" id="SSF52058">
    <property type="entry name" value="L domain-like"/>
    <property type="match status" value="1"/>
</dbReference>
<dbReference type="AlphaFoldDB" id="A0A8T1SQX0"/>
<feature type="compositionally biased region" description="Gly residues" evidence="4">
    <location>
        <begin position="1"/>
        <end position="13"/>
    </location>
</feature>